<dbReference type="Proteomes" id="UP000232122">
    <property type="component" value="Unassembled WGS sequence"/>
</dbReference>
<proteinExistence type="predicted"/>
<reference evidence="2" key="3">
    <citation type="submission" date="2023-10" db="EMBL/GenBank/DDBJ databases">
        <authorList>
            <person name="Picardeau M."/>
            <person name="Thibeaux R."/>
        </authorList>
    </citation>
    <scope>NUCLEOTIDE SEQUENCE</scope>
    <source>
        <strain evidence="2">ATI7-C-A5</strain>
    </source>
</reference>
<evidence type="ECO:0000313" key="3">
    <source>
        <dbReference type="EMBL" id="PJZ93834.1"/>
    </source>
</evidence>
<dbReference type="OrthoDB" id="344479at2"/>
<dbReference type="RefSeq" id="WP_100764766.1">
    <property type="nucleotide sequence ID" value="NZ_NPEF02000018.1"/>
</dbReference>
<keyword evidence="4" id="KW-1185">Reference proteome</keyword>
<keyword evidence="1" id="KW-0472">Membrane</keyword>
<sequence length="307" mass="34154">MKKEEEFQEETAISPEEEEFLTLELQEKEEETAPRFTLKQKLILIGTGVVSFLIFSLWLFPLDEIVRSSVNSSSSQTGTIIQFRDMKLSVLGNLTFDSLEISTASNLKIKTDETVLKTSLFGLMKRKFDGKFKIEALKVDTDNGPLFKINRYLEGQGKFDNLNGGIARINGNLDLEIPAGSSGLVYELPEIPLLGELKNINIKKFIAKLSLQSGNLTFNDFTLDTSIARFDVSGNIRLAENVSFSQLNLRICLELDRNFALERQDIEDMLTLLEKQGGSKCIPVLGTVNKPEVKIPGLTGPASPGNQ</sequence>
<feature type="transmembrane region" description="Helical" evidence="1">
    <location>
        <begin position="42"/>
        <end position="60"/>
    </location>
</feature>
<dbReference type="AlphaFoldDB" id="A0A2N0BBD2"/>
<comment type="caution">
    <text evidence="3">The sequence shown here is derived from an EMBL/GenBank/DDBJ whole genome shotgun (WGS) entry which is preliminary data.</text>
</comment>
<dbReference type="EMBL" id="NPEF02000018">
    <property type="protein sequence ID" value="MDV6237009.1"/>
    <property type="molecule type" value="Genomic_DNA"/>
</dbReference>
<keyword evidence="1" id="KW-1133">Transmembrane helix</keyword>
<evidence type="ECO:0000313" key="4">
    <source>
        <dbReference type="Proteomes" id="UP000232122"/>
    </source>
</evidence>
<gene>
    <name evidence="3" type="primary">gspN</name>
    <name evidence="2" type="ORF">CH379_015365</name>
    <name evidence="3" type="ORF">CH379_05675</name>
</gene>
<reference evidence="2 4" key="2">
    <citation type="journal article" date="2018" name="Microb. Genom.">
        <title>Deciphering the unexplored Leptospira diversity from soils uncovers genomic evolution to virulence.</title>
        <authorList>
            <person name="Thibeaux R."/>
            <person name="Iraola G."/>
            <person name="Ferres I."/>
            <person name="Bierque E."/>
            <person name="Girault D."/>
            <person name="Soupe-Gilbert M.E."/>
            <person name="Picardeau M."/>
            <person name="Goarant C."/>
        </authorList>
    </citation>
    <scope>NUCLEOTIDE SEQUENCE [LARGE SCALE GENOMIC DNA]</scope>
    <source>
        <strain evidence="2 4">ATI7-C-A5</strain>
    </source>
</reference>
<evidence type="ECO:0000256" key="1">
    <source>
        <dbReference type="SAM" id="Phobius"/>
    </source>
</evidence>
<reference evidence="3" key="1">
    <citation type="submission" date="2017-07" db="EMBL/GenBank/DDBJ databases">
        <title>Leptospira spp. isolated from tropical soils.</title>
        <authorList>
            <person name="Thibeaux R."/>
            <person name="Iraola G."/>
            <person name="Ferres I."/>
            <person name="Bierque E."/>
            <person name="Girault D."/>
            <person name="Soupe-Gilbert M.-E."/>
            <person name="Picardeau M."/>
            <person name="Goarant C."/>
        </authorList>
    </citation>
    <scope>NUCLEOTIDE SEQUENCE [LARGE SCALE GENOMIC DNA]</scope>
    <source>
        <strain evidence="3">ATI7-C-A5</strain>
    </source>
</reference>
<dbReference type="EMBL" id="NPEF01000040">
    <property type="protein sequence ID" value="PJZ93834.1"/>
    <property type="molecule type" value="Genomic_DNA"/>
</dbReference>
<accession>A0A2N0BBD2</accession>
<name>A0A2N0BBD2_9LEPT</name>
<dbReference type="NCBIfam" id="TIGR04411">
    <property type="entry name" value="T2SS_GspN_Lepto"/>
    <property type="match status" value="1"/>
</dbReference>
<protein>
    <submittedName>
        <fullName evidence="3">Type II secretion system protein GspN</fullName>
    </submittedName>
</protein>
<keyword evidence="1" id="KW-0812">Transmembrane</keyword>
<dbReference type="InterPro" id="IPR030925">
    <property type="entry name" value="T2SS_GspN_Lepto"/>
</dbReference>
<organism evidence="3">
    <name type="scientific">Leptospira ellisii</name>
    <dbReference type="NCBI Taxonomy" id="2023197"/>
    <lineage>
        <taxon>Bacteria</taxon>
        <taxon>Pseudomonadati</taxon>
        <taxon>Spirochaetota</taxon>
        <taxon>Spirochaetia</taxon>
        <taxon>Leptospirales</taxon>
        <taxon>Leptospiraceae</taxon>
        <taxon>Leptospira</taxon>
    </lineage>
</organism>
<evidence type="ECO:0000313" key="2">
    <source>
        <dbReference type="EMBL" id="MDV6237009.1"/>
    </source>
</evidence>